<proteinExistence type="predicted"/>
<evidence type="ECO:0000313" key="1">
    <source>
        <dbReference type="EMBL" id="PPL17629.1"/>
    </source>
</evidence>
<dbReference type="Gene3D" id="3.90.1140.10">
    <property type="entry name" value="Cyclic phosphodiesterase"/>
    <property type="match status" value="1"/>
</dbReference>
<dbReference type="Pfam" id="PF13563">
    <property type="entry name" value="2_5_RNA_ligase2"/>
    <property type="match status" value="1"/>
</dbReference>
<evidence type="ECO:0008006" key="3">
    <source>
        <dbReference type="Google" id="ProtNLM"/>
    </source>
</evidence>
<name>A0ABX5AUB2_9MICO</name>
<sequence>MSRLVIVLPLAPLTVGESFAVHSWPLHVTVLPPFLTTAGPEQIARAVGAACVGQPAITATAGADELFGRRHNVPVTVLEENPELTALHRALRAAVRPFATEPDEPAFTGPGYRPHVTVKQDRRVEPGHLLTLSQLAVVDMAPRAHPAGRTVLATLDLGTPARR</sequence>
<evidence type="ECO:0000313" key="2">
    <source>
        <dbReference type="Proteomes" id="UP000237755"/>
    </source>
</evidence>
<dbReference type="Proteomes" id="UP000237755">
    <property type="component" value="Unassembled WGS sequence"/>
</dbReference>
<dbReference type="SUPFAM" id="SSF55144">
    <property type="entry name" value="LigT-like"/>
    <property type="match status" value="1"/>
</dbReference>
<organism evidence="1 2">
    <name type="scientific">Microterricola pindariensis</name>
    <dbReference type="NCBI Taxonomy" id="478010"/>
    <lineage>
        <taxon>Bacteria</taxon>
        <taxon>Bacillati</taxon>
        <taxon>Actinomycetota</taxon>
        <taxon>Actinomycetes</taxon>
        <taxon>Micrococcales</taxon>
        <taxon>Microbacteriaceae</taxon>
        <taxon>Microterricola</taxon>
    </lineage>
</organism>
<gene>
    <name evidence="1" type="ORF">GY24_11195</name>
</gene>
<dbReference type="EMBL" id="MPZN01000036">
    <property type="protein sequence ID" value="PPL17629.1"/>
    <property type="molecule type" value="Genomic_DNA"/>
</dbReference>
<keyword evidence="2" id="KW-1185">Reference proteome</keyword>
<comment type="caution">
    <text evidence="1">The sequence shown here is derived from an EMBL/GenBank/DDBJ whole genome shotgun (WGS) entry which is preliminary data.</text>
</comment>
<dbReference type="InterPro" id="IPR009097">
    <property type="entry name" value="Cyclic_Pdiesterase"/>
</dbReference>
<accession>A0ABX5AUB2</accession>
<reference evidence="1 2" key="1">
    <citation type="journal article" date="2008" name="Int. J. Syst. Evol. Microbiol.">
        <title>Leifsonia pindariensis sp. nov., isolated from the Pindari glacier of the Indian Himalayas, and emended description of the genus Leifsonia.</title>
        <authorList>
            <person name="Reddy G.S."/>
            <person name="Prabagaran S.R."/>
            <person name="Shivaji S."/>
        </authorList>
    </citation>
    <scope>NUCLEOTIDE SEQUENCE [LARGE SCALE GENOMIC DNA]</scope>
    <source>
        <strain evidence="1 2">PON 10</strain>
    </source>
</reference>
<dbReference type="RefSeq" id="WP_104475764.1">
    <property type="nucleotide sequence ID" value="NZ_MPZN01000036.1"/>
</dbReference>
<protein>
    <recommendedName>
        <fullName evidence="3">2'-5' RNA ligase</fullName>
    </recommendedName>
</protein>